<dbReference type="Proteomes" id="UP000029452">
    <property type="component" value="Unassembled WGS sequence"/>
</dbReference>
<dbReference type="PANTHER" id="PTHR35024:SF4">
    <property type="entry name" value="POLYMER-FORMING CYTOSKELETAL PROTEIN"/>
    <property type="match status" value="1"/>
</dbReference>
<evidence type="ECO:0008006" key="4">
    <source>
        <dbReference type="Google" id="ProtNLM"/>
    </source>
</evidence>
<reference evidence="2 3" key="1">
    <citation type="submission" date="2014-06" db="EMBL/GenBank/DDBJ databases">
        <title>Draft genome sequence of iron oxidizing acidophile Leptospirillum ferriphilum DSM14647.</title>
        <authorList>
            <person name="Cardenas J.P."/>
            <person name="Lazcano M."/>
            <person name="Ossandon F.J."/>
            <person name="Corbett M."/>
            <person name="Holmes D.S."/>
            <person name="Watkin E."/>
        </authorList>
    </citation>
    <scope>NUCLEOTIDE SEQUENCE [LARGE SCALE GENOMIC DNA]</scope>
    <source>
        <strain evidence="2 3">DSM 14647</strain>
    </source>
</reference>
<dbReference type="PATRIC" id="fig|178606.4.peg.2546"/>
<name>A0A094W5D6_9BACT</name>
<sequence>MKPMHNDSRQNNIIAFLGKETYFKGYLHFEGTVRIDGKLEGEIHSKDVLIVGEGANIKGDIKVQKVICGGNVTGTIESTEAVQLVKPSNVHADIKTPVLSIEEGVIFNGNCRMETGFTASEEVSTNESLKQK</sequence>
<dbReference type="Pfam" id="PF04519">
    <property type="entry name" value="Bactofilin"/>
    <property type="match status" value="1"/>
</dbReference>
<evidence type="ECO:0000313" key="2">
    <source>
        <dbReference type="EMBL" id="KGA92643.1"/>
    </source>
</evidence>
<dbReference type="OrthoDB" id="9802488at2"/>
<accession>A0A094W5D6</accession>
<comment type="caution">
    <text evidence="2">The sequence shown here is derived from an EMBL/GenBank/DDBJ whole genome shotgun (WGS) entry which is preliminary data.</text>
</comment>
<organism evidence="2 3">
    <name type="scientific">Leptospirillum ferriphilum</name>
    <dbReference type="NCBI Taxonomy" id="178606"/>
    <lineage>
        <taxon>Bacteria</taxon>
        <taxon>Pseudomonadati</taxon>
        <taxon>Nitrospirota</taxon>
        <taxon>Nitrospiria</taxon>
        <taxon>Nitrospirales</taxon>
        <taxon>Nitrospiraceae</taxon>
        <taxon>Leptospirillum</taxon>
    </lineage>
</organism>
<dbReference type="RefSeq" id="WP_036083871.1">
    <property type="nucleotide sequence ID" value="NZ_JBPKCJ010000002.1"/>
</dbReference>
<proteinExistence type="inferred from homology"/>
<dbReference type="EMBL" id="JPGK01000013">
    <property type="protein sequence ID" value="KGA92643.1"/>
    <property type="molecule type" value="Genomic_DNA"/>
</dbReference>
<evidence type="ECO:0000313" key="3">
    <source>
        <dbReference type="Proteomes" id="UP000029452"/>
    </source>
</evidence>
<dbReference type="InterPro" id="IPR007607">
    <property type="entry name" value="BacA/B"/>
</dbReference>
<dbReference type="AlphaFoldDB" id="A0A094W5D6"/>
<gene>
    <name evidence="2" type="ORF">LptCag_2684</name>
</gene>
<evidence type="ECO:0000256" key="1">
    <source>
        <dbReference type="ARBA" id="ARBA00044755"/>
    </source>
</evidence>
<dbReference type="PANTHER" id="PTHR35024">
    <property type="entry name" value="HYPOTHETICAL CYTOSOLIC PROTEIN"/>
    <property type="match status" value="1"/>
</dbReference>
<comment type="similarity">
    <text evidence="1">Belongs to the bactofilin family.</text>
</comment>
<protein>
    <recommendedName>
        <fullName evidence="4">Polymer-forming cytoskeletal protein</fullName>
    </recommendedName>
</protein>